<accession>A0A424YHF7</accession>
<proteinExistence type="predicted"/>
<gene>
    <name evidence="1" type="ORF">D5R97_02045</name>
</gene>
<evidence type="ECO:0000313" key="2">
    <source>
        <dbReference type="Proteomes" id="UP000285138"/>
    </source>
</evidence>
<name>A0A424YHF7_9FIRM</name>
<dbReference type="Proteomes" id="UP000285138">
    <property type="component" value="Unassembled WGS sequence"/>
</dbReference>
<dbReference type="AlphaFoldDB" id="A0A424YHF7"/>
<dbReference type="EMBL" id="QZAA01000063">
    <property type="protein sequence ID" value="RQD77570.1"/>
    <property type="molecule type" value="Genomic_DNA"/>
</dbReference>
<sequence length="148" mass="17429">MITSSGLYSLNHILLLRLLMSSDFKREKTLHNFLYLAAVKSKNRDYPGAYVFIKLRNGVHNFQVQRIISEFKKASFFENSEKLALNRKGRELYYSFAPLLKYHKFPQACLNMAHSYGLNLWQVDHEIFFEPSFKEKKVGEKIILQPVH</sequence>
<reference evidence="1 2" key="1">
    <citation type="submission" date="2018-08" db="EMBL/GenBank/DDBJ databases">
        <title>The metabolism and importance of syntrophic acetate oxidation coupled to methane or sulfide production in haloalkaline environments.</title>
        <authorList>
            <person name="Timmers P.H.A."/>
            <person name="Vavourakis C.D."/>
            <person name="Sorokin D.Y."/>
            <person name="Sinninghe Damste J.S."/>
            <person name="Muyzer G."/>
            <person name="Stams A.J.M."/>
            <person name="Plugge C.M."/>
        </authorList>
    </citation>
    <scope>NUCLEOTIDE SEQUENCE [LARGE SCALE GENOMIC DNA]</scope>
    <source>
        <strain evidence="1">MSAO_Bac1</strain>
    </source>
</reference>
<evidence type="ECO:0000313" key="1">
    <source>
        <dbReference type="EMBL" id="RQD77570.1"/>
    </source>
</evidence>
<comment type="caution">
    <text evidence="1">The sequence shown here is derived from an EMBL/GenBank/DDBJ whole genome shotgun (WGS) entry which is preliminary data.</text>
</comment>
<protein>
    <submittedName>
        <fullName evidence="1">Uncharacterized protein</fullName>
    </submittedName>
</protein>
<organism evidence="1 2">
    <name type="scientific">Candidatus Syntrophonatronum acetioxidans</name>
    <dbReference type="NCBI Taxonomy" id="1795816"/>
    <lineage>
        <taxon>Bacteria</taxon>
        <taxon>Bacillati</taxon>
        <taxon>Bacillota</taxon>
        <taxon>Clostridia</taxon>
        <taxon>Eubacteriales</taxon>
        <taxon>Syntrophomonadaceae</taxon>
        <taxon>Candidatus Syntrophonatronum</taxon>
    </lineage>
</organism>